<name>A0A917M232_9BACL</name>
<dbReference type="PROSITE" id="PS50075">
    <property type="entry name" value="CARRIER"/>
    <property type="match status" value="1"/>
</dbReference>
<protein>
    <recommendedName>
        <fullName evidence="1">Carrier domain-containing protein</fullName>
    </recommendedName>
</protein>
<accession>A0A917M232</accession>
<sequence>MDMIMNILQEIRPECDFASSNDFMNDGLLDSFDMVSLVTELEEKYSILIDPLDMVPEYFSSVSAIASLVRKSGADVQN</sequence>
<dbReference type="AlphaFoldDB" id="A0A917M232"/>
<evidence type="ECO:0000313" key="2">
    <source>
        <dbReference type="EMBL" id="GGG71918.1"/>
    </source>
</evidence>
<evidence type="ECO:0000313" key="3">
    <source>
        <dbReference type="Proteomes" id="UP000600247"/>
    </source>
</evidence>
<dbReference type="SUPFAM" id="SSF47336">
    <property type="entry name" value="ACP-like"/>
    <property type="match status" value="1"/>
</dbReference>
<feature type="domain" description="Carrier" evidence="1">
    <location>
        <begin position="1"/>
        <end position="73"/>
    </location>
</feature>
<reference evidence="2 3" key="1">
    <citation type="journal article" date="2014" name="Int. J. Syst. Evol. Microbiol.">
        <title>Complete genome sequence of Corynebacterium casei LMG S-19264T (=DSM 44701T), isolated from a smear-ripened cheese.</title>
        <authorList>
            <consortium name="US DOE Joint Genome Institute (JGI-PGF)"/>
            <person name="Walter F."/>
            <person name="Albersmeier A."/>
            <person name="Kalinowski J."/>
            <person name="Ruckert C."/>
        </authorList>
    </citation>
    <scope>NUCLEOTIDE SEQUENCE [LARGE SCALE GENOMIC DNA]</scope>
    <source>
        <strain evidence="2 3">CGMCC 1.15286</strain>
    </source>
</reference>
<proteinExistence type="predicted"/>
<comment type="caution">
    <text evidence="2">The sequence shown here is derived from an EMBL/GenBank/DDBJ whole genome shotgun (WGS) entry which is preliminary data.</text>
</comment>
<dbReference type="Gene3D" id="1.10.1200.10">
    <property type="entry name" value="ACP-like"/>
    <property type="match status" value="1"/>
</dbReference>
<keyword evidence="3" id="KW-1185">Reference proteome</keyword>
<organism evidence="2 3">
    <name type="scientific">Paenibacillus radicis</name>
    <name type="common">ex Gao et al. 2016</name>
    <dbReference type="NCBI Taxonomy" id="1737354"/>
    <lineage>
        <taxon>Bacteria</taxon>
        <taxon>Bacillati</taxon>
        <taxon>Bacillota</taxon>
        <taxon>Bacilli</taxon>
        <taxon>Bacillales</taxon>
        <taxon>Paenibacillaceae</taxon>
        <taxon>Paenibacillus</taxon>
    </lineage>
</organism>
<dbReference type="Proteomes" id="UP000600247">
    <property type="component" value="Unassembled WGS sequence"/>
</dbReference>
<dbReference type="InterPro" id="IPR036736">
    <property type="entry name" value="ACP-like_sf"/>
</dbReference>
<dbReference type="InterPro" id="IPR009081">
    <property type="entry name" value="PP-bd_ACP"/>
</dbReference>
<dbReference type="EMBL" id="BMHY01000005">
    <property type="protein sequence ID" value="GGG71918.1"/>
    <property type="molecule type" value="Genomic_DNA"/>
</dbReference>
<gene>
    <name evidence="2" type="ORF">GCM10010918_29460</name>
</gene>
<evidence type="ECO:0000259" key="1">
    <source>
        <dbReference type="PROSITE" id="PS50075"/>
    </source>
</evidence>